<protein>
    <submittedName>
        <fullName evidence="1">Uncharacterized protein</fullName>
    </submittedName>
</protein>
<keyword evidence="2" id="KW-1185">Reference proteome</keyword>
<dbReference type="STRING" id="391038.Bphy_1921"/>
<organism evidence="1 2">
    <name type="scientific">Paraburkholderia phymatum (strain DSM 17167 / CIP 108236 / LMG 21445 / STM815)</name>
    <name type="common">Burkholderia phymatum</name>
    <dbReference type="NCBI Taxonomy" id="391038"/>
    <lineage>
        <taxon>Bacteria</taxon>
        <taxon>Pseudomonadati</taxon>
        <taxon>Pseudomonadota</taxon>
        <taxon>Betaproteobacteria</taxon>
        <taxon>Burkholderiales</taxon>
        <taxon>Burkholderiaceae</taxon>
        <taxon>Paraburkholderia</taxon>
    </lineage>
</organism>
<evidence type="ECO:0000313" key="2">
    <source>
        <dbReference type="Proteomes" id="UP000001192"/>
    </source>
</evidence>
<dbReference type="AlphaFoldDB" id="B2JD44"/>
<reference evidence="2" key="1">
    <citation type="journal article" date="2014" name="Stand. Genomic Sci.">
        <title>Complete genome sequence of Burkholderia phymatum STM815(T), a broad host range and efficient nitrogen-fixing symbiont of Mimosa species.</title>
        <authorList>
            <person name="Moulin L."/>
            <person name="Klonowska A."/>
            <person name="Caroline B."/>
            <person name="Booth K."/>
            <person name="Vriezen J.A."/>
            <person name="Melkonian R."/>
            <person name="James E.K."/>
            <person name="Young J.P."/>
            <person name="Bena G."/>
            <person name="Hauser L."/>
            <person name="Land M."/>
            <person name="Kyrpides N."/>
            <person name="Bruce D."/>
            <person name="Chain P."/>
            <person name="Copeland A."/>
            <person name="Pitluck S."/>
            <person name="Woyke T."/>
            <person name="Lizotte-Waniewski M."/>
            <person name="Bristow J."/>
            <person name="Riley M."/>
        </authorList>
    </citation>
    <scope>NUCLEOTIDE SEQUENCE [LARGE SCALE GENOMIC DNA]</scope>
    <source>
        <strain evidence="2">DSM 17167 / CIP 108236 / LMG 21445 / STM815</strain>
    </source>
</reference>
<dbReference type="EMBL" id="CP001043">
    <property type="protein sequence ID" value="ACC71100.1"/>
    <property type="molecule type" value="Genomic_DNA"/>
</dbReference>
<dbReference type="Proteomes" id="UP000001192">
    <property type="component" value="Chromosome 1"/>
</dbReference>
<sequence>MSEWRDNANRAAARRLGRLSRYGSRRIKSAIRYYMRRQRKHFDPHGVLWYDDAYVLDLVLERIPF</sequence>
<accession>B2JD44</accession>
<gene>
    <name evidence="1" type="ordered locus">Bphy_1921</name>
</gene>
<proteinExistence type="predicted"/>
<dbReference type="HOGENOM" id="CLU_2841363_0_0_4"/>
<evidence type="ECO:0000313" key="1">
    <source>
        <dbReference type="EMBL" id="ACC71100.1"/>
    </source>
</evidence>
<name>B2JD44_PARP8</name>
<dbReference type="RefSeq" id="WP_012401310.1">
    <property type="nucleotide sequence ID" value="NC_010622.1"/>
</dbReference>
<dbReference type="KEGG" id="bph:Bphy_1921"/>